<protein>
    <recommendedName>
        <fullName evidence="3">PLD phosphodiesterase domain-containing protein</fullName>
    </recommendedName>
</protein>
<proteinExistence type="predicted"/>
<accession>A0A3E2N9Z9</accession>
<organism evidence="1 2">
    <name type="scientific">Lacrimispora amygdalina</name>
    <dbReference type="NCBI Taxonomy" id="253257"/>
    <lineage>
        <taxon>Bacteria</taxon>
        <taxon>Bacillati</taxon>
        <taxon>Bacillota</taxon>
        <taxon>Clostridia</taxon>
        <taxon>Lachnospirales</taxon>
        <taxon>Lachnospiraceae</taxon>
        <taxon>Lacrimispora</taxon>
    </lineage>
</organism>
<evidence type="ECO:0000313" key="2">
    <source>
        <dbReference type="Proteomes" id="UP000260680"/>
    </source>
</evidence>
<dbReference type="EMBL" id="QOHO01000052">
    <property type="protein sequence ID" value="RFZ77823.1"/>
    <property type="molecule type" value="Genomic_DNA"/>
</dbReference>
<comment type="caution">
    <text evidence="1">The sequence shown here is derived from an EMBL/GenBank/DDBJ whole genome shotgun (WGS) entry which is preliminary data.</text>
</comment>
<dbReference type="RefSeq" id="WP_117418054.1">
    <property type="nucleotide sequence ID" value="NZ_QOHO01000052.1"/>
</dbReference>
<dbReference type="Proteomes" id="UP000260680">
    <property type="component" value="Unassembled WGS sequence"/>
</dbReference>
<dbReference type="SUPFAM" id="SSF56024">
    <property type="entry name" value="Phospholipase D/nuclease"/>
    <property type="match status" value="1"/>
</dbReference>
<name>A0A3E2N9Z9_9FIRM</name>
<gene>
    <name evidence="1" type="ORF">DS742_16355</name>
</gene>
<evidence type="ECO:0008006" key="3">
    <source>
        <dbReference type="Google" id="ProtNLM"/>
    </source>
</evidence>
<dbReference type="AlphaFoldDB" id="A0A3E2N9Z9"/>
<dbReference type="Gene3D" id="3.30.870.10">
    <property type="entry name" value="Endonuclease Chain A"/>
    <property type="match status" value="1"/>
</dbReference>
<reference evidence="1 2" key="1">
    <citation type="submission" date="2018-07" db="EMBL/GenBank/DDBJ databases">
        <title>New species, Clostridium PI-S10-A1B.</title>
        <authorList>
            <person name="Krishna G."/>
            <person name="Summeta K."/>
            <person name="Shikha S."/>
            <person name="Prabhu P.B."/>
            <person name="Suresh K."/>
        </authorList>
    </citation>
    <scope>NUCLEOTIDE SEQUENCE [LARGE SCALE GENOMIC DNA]</scope>
    <source>
        <strain evidence="1 2">PI-S10-A1B</strain>
    </source>
</reference>
<sequence length="578" mass="65171">MARTLFDYEENRLDYGGLLTPDIGYDVDFAVAFTYSLDLEALLGVPVSLGLLDDDMDTGLIDNPFFLLEAIRKSSDKIAIFCNAGSIALPRNIRSVFALLENSVFEVDLSGMNSFHPKMWFIKYTNDAGDSYIKLIVLSRNLTFDRSFDYAVEMTGKIGNRKLSKNKPLSDMLQFTAKYAGAQKRKKLLALAEDIMRVKRFELDDRFEDYDFLPLGITPGAAESTGLFESCNDLIVFSPFLSSNMVGNLANNARYRKTLFTRKSSLNRKIIGLYDDVYITKDIVMDNEIMSEGEAEPKGCDIHAKLYFTRGGNGNFLYVGSANASDKAFYNNVEFLLKLKYKPYMASYDALLKELLPEDGCPFERIADIETEEQAEDTSLLDKSFREALRSIKNATVTADGERFSITLRTNGKPLEKAVYIAPLFRAGSFAPLTDGLVFTDMLLKELSEFFIIKIEDKQIVTKVTLVGIPEGRDQAIYKSIIQDKNGFLAYVSFMLSDNYSESCFEQYELAKQLLDDADTPQAVIPAALYERMLSCTVNNPSRLLDLDHLMSKLGDDIVGDFVAMYQPFKEIAKRMIR</sequence>
<evidence type="ECO:0000313" key="1">
    <source>
        <dbReference type="EMBL" id="RFZ77823.1"/>
    </source>
</evidence>
<dbReference type="OrthoDB" id="369674at2"/>